<feature type="active site" evidence="9">
    <location>
        <position position="175"/>
    </location>
</feature>
<feature type="active site" evidence="9">
    <location>
        <position position="245"/>
    </location>
</feature>
<reference evidence="12 13" key="1">
    <citation type="submission" date="2023-06" db="EMBL/GenBank/DDBJ databases">
        <title>Draft genome sequence of Gleimia hominis type strain CCUG 57540T.</title>
        <authorList>
            <person name="Salva-Serra F."/>
            <person name="Cardew S."/>
            <person name="Jensie Markopoulos S."/>
            <person name="Ohlen M."/>
            <person name="Inganas E."/>
            <person name="Svensson-Stadler L."/>
            <person name="Moore E.R.B."/>
        </authorList>
    </citation>
    <scope>NUCLEOTIDE SEQUENCE [LARGE SCALE GENOMIC DNA]</scope>
    <source>
        <strain evidence="12 13">CCUG 57540</strain>
    </source>
</reference>
<feature type="domain" description="Core-binding (CB)" evidence="11">
    <location>
        <begin position="1"/>
        <end position="87"/>
    </location>
</feature>
<keyword evidence="8 9" id="KW-0131">Cell cycle</keyword>
<evidence type="ECO:0000259" key="10">
    <source>
        <dbReference type="PROSITE" id="PS51898"/>
    </source>
</evidence>
<dbReference type="InterPro" id="IPR004107">
    <property type="entry name" value="Integrase_SAM-like_N"/>
</dbReference>
<dbReference type="CDD" id="cd00798">
    <property type="entry name" value="INT_XerDC_C"/>
    <property type="match status" value="1"/>
</dbReference>
<gene>
    <name evidence="9" type="primary">xerC</name>
    <name evidence="12" type="ORF">QS713_07565</name>
</gene>
<dbReference type="SUPFAM" id="SSF47823">
    <property type="entry name" value="lambda integrase-like, N-terminal domain"/>
    <property type="match status" value="1"/>
</dbReference>
<feature type="active site" evidence="9">
    <location>
        <position position="151"/>
    </location>
</feature>
<dbReference type="HAMAP" id="MF_01808">
    <property type="entry name" value="Recomb_XerC_XerD"/>
    <property type="match status" value="1"/>
</dbReference>
<feature type="domain" description="Tyr recombinase" evidence="10">
    <location>
        <begin position="108"/>
        <end position="293"/>
    </location>
</feature>
<comment type="similarity">
    <text evidence="9">Belongs to the 'phage' integrase family. XerC subfamily.</text>
</comment>
<organism evidence="12 13">
    <name type="scientific">Gleimia hominis</name>
    <dbReference type="NCBI Taxonomy" id="595468"/>
    <lineage>
        <taxon>Bacteria</taxon>
        <taxon>Bacillati</taxon>
        <taxon>Actinomycetota</taxon>
        <taxon>Actinomycetes</taxon>
        <taxon>Actinomycetales</taxon>
        <taxon>Actinomycetaceae</taxon>
        <taxon>Gleimia</taxon>
    </lineage>
</organism>
<feature type="active site" evidence="9">
    <location>
        <position position="271"/>
    </location>
</feature>
<keyword evidence="3 9" id="KW-0132">Cell division</keyword>
<evidence type="ECO:0000256" key="9">
    <source>
        <dbReference type="HAMAP-Rule" id="MF_01808"/>
    </source>
</evidence>
<dbReference type="PROSITE" id="PS51898">
    <property type="entry name" value="TYR_RECOMBINASE"/>
    <property type="match status" value="1"/>
</dbReference>
<proteinExistence type="inferred from homology"/>
<evidence type="ECO:0000256" key="1">
    <source>
        <dbReference type="ARBA" id="ARBA00004496"/>
    </source>
</evidence>
<evidence type="ECO:0000256" key="8">
    <source>
        <dbReference type="ARBA" id="ARBA00023306"/>
    </source>
</evidence>
<dbReference type="SUPFAM" id="SSF56349">
    <property type="entry name" value="DNA breaking-rejoining enzymes"/>
    <property type="match status" value="1"/>
</dbReference>
<comment type="subcellular location">
    <subcellularLocation>
        <location evidence="1 9">Cytoplasm</location>
    </subcellularLocation>
</comment>
<dbReference type="PROSITE" id="PS51900">
    <property type="entry name" value="CB"/>
    <property type="match status" value="1"/>
</dbReference>
<evidence type="ECO:0000259" key="11">
    <source>
        <dbReference type="PROSITE" id="PS51900"/>
    </source>
</evidence>
<comment type="function">
    <text evidence="9">Site-specific tyrosine recombinase, which acts by catalyzing the cutting and rejoining of the recombining DNA molecules. The XerC-XerD complex is essential to convert dimers of the bacterial chromosome into monomers to permit their segregation at cell division. It also contributes to the segregational stability of plasmids.</text>
</comment>
<keyword evidence="7 9" id="KW-0233">DNA recombination</keyword>
<evidence type="ECO:0000256" key="6">
    <source>
        <dbReference type="ARBA" id="ARBA00023125"/>
    </source>
</evidence>
<dbReference type="Pfam" id="PF00589">
    <property type="entry name" value="Phage_integrase"/>
    <property type="match status" value="1"/>
</dbReference>
<dbReference type="InterPro" id="IPR050090">
    <property type="entry name" value="Tyrosine_recombinase_XerCD"/>
</dbReference>
<dbReference type="PANTHER" id="PTHR30349:SF77">
    <property type="entry name" value="TYROSINE RECOMBINASE XERC"/>
    <property type="match status" value="1"/>
</dbReference>
<protein>
    <recommendedName>
        <fullName evidence="9">Tyrosine recombinase XerC</fullName>
    </recommendedName>
</protein>
<keyword evidence="13" id="KW-1185">Reference proteome</keyword>
<dbReference type="InterPro" id="IPR023009">
    <property type="entry name" value="Tyrosine_recombinase_XerC/XerD"/>
</dbReference>
<evidence type="ECO:0000256" key="3">
    <source>
        <dbReference type="ARBA" id="ARBA00022618"/>
    </source>
</evidence>
<comment type="caution">
    <text evidence="12">The sequence shown here is derived from an EMBL/GenBank/DDBJ whole genome shotgun (WGS) entry which is preliminary data.</text>
</comment>
<dbReference type="Gene3D" id="1.10.150.130">
    <property type="match status" value="1"/>
</dbReference>
<dbReference type="InterPro" id="IPR010998">
    <property type="entry name" value="Integrase_recombinase_N"/>
</dbReference>
<comment type="subunit">
    <text evidence="9">Forms a cyclic heterotetrameric complex composed of two molecules of XerC and two molecules of XerD.</text>
</comment>
<dbReference type="Pfam" id="PF02899">
    <property type="entry name" value="Phage_int_SAM_1"/>
    <property type="match status" value="1"/>
</dbReference>
<keyword evidence="5 9" id="KW-0229">DNA integration</keyword>
<evidence type="ECO:0000313" key="12">
    <source>
        <dbReference type="EMBL" id="MDT3767915.1"/>
    </source>
</evidence>
<dbReference type="InterPro" id="IPR013762">
    <property type="entry name" value="Integrase-like_cat_sf"/>
</dbReference>
<evidence type="ECO:0000256" key="5">
    <source>
        <dbReference type="ARBA" id="ARBA00022908"/>
    </source>
</evidence>
<evidence type="ECO:0000313" key="13">
    <source>
        <dbReference type="Proteomes" id="UP001247542"/>
    </source>
</evidence>
<evidence type="ECO:0000256" key="4">
    <source>
        <dbReference type="ARBA" id="ARBA00022829"/>
    </source>
</evidence>
<feature type="active site" description="O-(3'-phospho-DNA)-tyrosine intermediate" evidence="9">
    <location>
        <position position="280"/>
    </location>
</feature>
<accession>A0ABU3IF97</accession>
<dbReference type="EMBL" id="JASXSX010000003">
    <property type="protein sequence ID" value="MDT3767915.1"/>
    <property type="molecule type" value="Genomic_DNA"/>
</dbReference>
<dbReference type="InterPro" id="IPR002104">
    <property type="entry name" value="Integrase_catalytic"/>
</dbReference>
<dbReference type="RefSeq" id="WP_313274105.1">
    <property type="nucleotide sequence ID" value="NZ_JASXSX010000003.1"/>
</dbReference>
<dbReference type="Proteomes" id="UP001247542">
    <property type="component" value="Unassembled WGS sequence"/>
</dbReference>
<feature type="active site" evidence="9">
    <location>
        <position position="248"/>
    </location>
</feature>
<dbReference type="InterPro" id="IPR044068">
    <property type="entry name" value="CB"/>
</dbReference>
<keyword evidence="2 9" id="KW-0963">Cytoplasm</keyword>
<keyword evidence="4 9" id="KW-0159">Chromosome partition</keyword>
<dbReference type="Gene3D" id="1.10.443.10">
    <property type="entry name" value="Intergrase catalytic core"/>
    <property type="match status" value="1"/>
</dbReference>
<keyword evidence="6 9" id="KW-0238">DNA-binding</keyword>
<evidence type="ECO:0000256" key="2">
    <source>
        <dbReference type="ARBA" id="ARBA00022490"/>
    </source>
</evidence>
<evidence type="ECO:0000256" key="7">
    <source>
        <dbReference type="ARBA" id="ARBA00023172"/>
    </source>
</evidence>
<dbReference type="PANTHER" id="PTHR30349">
    <property type="entry name" value="PHAGE INTEGRASE-RELATED"/>
    <property type="match status" value="1"/>
</dbReference>
<sequence length="299" mass="33512">MDQEKLLEDFGRYLQYTRGFSKHSVRAYETDLRDCLSWIYPNGNFQAAAFTYRALRGWLAGRVREGAARTSLARYIATVRLFGAWAKKEGFIAVDPALKLTGTKVSQNLPATLNVKQTNRLLRWVKVQAEDDPQQMRDWAIFEVLYSTGMRVAELTGLDLTSLDASAHTLRVLGKGNKERVVPYGLPAHEAMRQWIEVGRGQLASEKSGQAFFLGVRGRRINQRTVRARLERACAGAGVPTISPHGLRHCAATHMLEGGADLRSVQDLLGHASLQTTQRYTHVDAARLTRIMRQAHPRA</sequence>
<dbReference type="InterPro" id="IPR011010">
    <property type="entry name" value="DNA_brk_join_enz"/>
</dbReference>
<name>A0ABU3IF97_9ACTO</name>